<proteinExistence type="predicted"/>
<reference evidence="1" key="1">
    <citation type="submission" date="2019-01" db="EMBL/GenBank/DDBJ databases">
        <title>Draft genome sequences of three monokaryotic isolates of the white-rot basidiomycete fungus Dichomitus squalens.</title>
        <authorList>
            <consortium name="DOE Joint Genome Institute"/>
            <person name="Lopez S.C."/>
            <person name="Andreopoulos B."/>
            <person name="Pangilinan J."/>
            <person name="Lipzen A."/>
            <person name="Riley R."/>
            <person name="Ahrendt S."/>
            <person name="Ng V."/>
            <person name="Barry K."/>
            <person name="Daum C."/>
            <person name="Grigoriev I.V."/>
            <person name="Hilden K.S."/>
            <person name="Makela M.R."/>
            <person name="de Vries R.P."/>
        </authorList>
    </citation>
    <scope>NUCLEOTIDE SEQUENCE [LARGE SCALE GENOMIC DNA]</scope>
    <source>
        <strain evidence="1">OM18370.1</strain>
    </source>
</reference>
<accession>A0A4Q9MBM9</accession>
<feature type="non-terminal residue" evidence="1">
    <location>
        <position position="1"/>
    </location>
</feature>
<gene>
    <name evidence="1" type="ORF">BD311DRAFT_610901</name>
</gene>
<protein>
    <submittedName>
        <fullName evidence="1">Uncharacterized protein</fullName>
    </submittedName>
</protein>
<name>A0A4Q9MBM9_9APHY</name>
<evidence type="ECO:0000313" key="1">
    <source>
        <dbReference type="EMBL" id="TBU24684.1"/>
    </source>
</evidence>
<feature type="non-terminal residue" evidence="1">
    <location>
        <position position="67"/>
    </location>
</feature>
<dbReference type="AlphaFoldDB" id="A0A4Q9MBM9"/>
<dbReference type="EMBL" id="ML143474">
    <property type="protein sequence ID" value="TBU24684.1"/>
    <property type="molecule type" value="Genomic_DNA"/>
</dbReference>
<organism evidence="1">
    <name type="scientific">Dichomitus squalens</name>
    <dbReference type="NCBI Taxonomy" id="114155"/>
    <lineage>
        <taxon>Eukaryota</taxon>
        <taxon>Fungi</taxon>
        <taxon>Dikarya</taxon>
        <taxon>Basidiomycota</taxon>
        <taxon>Agaricomycotina</taxon>
        <taxon>Agaricomycetes</taxon>
        <taxon>Polyporales</taxon>
        <taxon>Polyporaceae</taxon>
        <taxon>Dichomitus</taxon>
    </lineage>
</organism>
<sequence length="67" mass="7833">LHQENVTDLYRYLGYLAKYLKHPKYLKYPKSNGLGQVGWVDLAKYQVLGQVLQVPVQVHAQVHCEMY</sequence>
<dbReference type="Proteomes" id="UP000292957">
    <property type="component" value="Unassembled WGS sequence"/>
</dbReference>